<dbReference type="SUPFAM" id="SSF47473">
    <property type="entry name" value="EF-hand"/>
    <property type="match status" value="1"/>
</dbReference>
<sequence length="318" mass="34285">MTKKNDEVSVHFADVIEDDERGRDIAEAQPIPGSSAEHHHGLKERTLSFISRKYDIDGDGQLDDAELAMRDLDKSGRGFLTNEEVYALMVKQLAMQSKVFQFKKIIIGLSAFIFVLALSNLATSFASAILAKDTASEGGLLIDKETREAVATSQALTMYAIGEGGSENERRLRKLQAGETNGPGTFFTTVPVADALAMLLKCYKGAEIVQVNYEESSGQVATRVICDPGRCATTRTSSFTMERDGVSCFDLNDNDTTCVPIAGELCTESDAKISFKPSESGADFYTITLLAEPDNGGEVIPAYSGGDVVVLPTPPLVE</sequence>
<keyword evidence="1" id="KW-0812">Transmembrane</keyword>
<evidence type="ECO:0000259" key="2">
    <source>
        <dbReference type="PROSITE" id="PS50222"/>
    </source>
</evidence>
<proteinExistence type="predicted"/>
<reference evidence="3 4" key="1">
    <citation type="submission" date="2024-10" db="EMBL/GenBank/DDBJ databases">
        <title>Updated reference genomes for cyclostephanoid diatoms.</title>
        <authorList>
            <person name="Roberts W.R."/>
            <person name="Alverson A.J."/>
        </authorList>
    </citation>
    <scope>NUCLEOTIDE SEQUENCE [LARGE SCALE GENOMIC DNA]</scope>
    <source>
        <strain evidence="3 4">AJA228-03</strain>
    </source>
</reference>
<dbReference type="EMBL" id="JALLPB020000263">
    <property type="protein sequence ID" value="KAL3811405.1"/>
    <property type="molecule type" value="Genomic_DNA"/>
</dbReference>
<keyword evidence="4" id="KW-1185">Reference proteome</keyword>
<feature type="transmembrane region" description="Helical" evidence="1">
    <location>
        <begin position="105"/>
        <end position="131"/>
    </location>
</feature>
<gene>
    <name evidence="3" type="ORF">ACHAXA_005306</name>
</gene>
<accession>A0ABD3REG7</accession>
<comment type="caution">
    <text evidence="3">The sequence shown here is derived from an EMBL/GenBank/DDBJ whole genome shotgun (WGS) entry which is preliminary data.</text>
</comment>
<evidence type="ECO:0000313" key="4">
    <source>
        <dbReference type="Proteomes" id="UP001530377"/>
    </source>
</evidence>
<dbReference type="AlphaFoldDB" id="A0ABD3REG7"/>
<keyword evidence="1" id="KW-0472">Membrane</keyword>
<organism evidence="3 4">
    <name type="scientific">Cyclostephanos tholiformis</name>
    <dbReference type="NCBI Taxonomy" id="382380"/>
    <lineage>
        <taxon>Eukaryota</taxon>
        <taxon>Sar</taxon>
        <taxon>Stramenopiles</taxon>
        <taxon>Ochrophyta</taxon>
        <taxon>Bacillariophyta</taxon>
        <taxon>Coscinodiscophyceae</taxon>
        <taxon>Thalassiosirophycidae</taxon>
        <taxon>Stephanodiscales</taxon>
        <taxon>Stephanodiscaceae</taxon>
        <taxon>Cyclostephanos</taxon>
    </lineage>
</organism>
<feature type="domain" description="EF-hand" evidence="2">
    <location>
        <begin position="60"/>
        <end position="95"/>
    </location>
</feature>
<dbReference type="InterPro" id="IPR011992">
    <property type="entry name" value="EF-hand-dom_pair"/>
</dbReference>
<protein>
    <recommendedName>
        <fullName evidence="2">EF-hand domain-containing protein</fullName>
    </recommendedName>
</protein>
<keyword evidence="1" id="KW-1133">Transmembrane helix</keyword>
<dbReference type="PROSITE" id="PS50222">
    <property type="entry name" value="EF_HAND_2"/>
    <property type="match status" value="1"/>
</dbReference>
<name>A0ABD3REG7_9STRA</name>
<evidence type="ECO:0000313" key="3">
    <source>
        <dbReference type="EMBL" id="KAL3811405.1"/>
    </source>
</evidence>
<dbReference type="InterPro" id="IPR002048">
    <property type="entry name" value="EF_hand_dom"/>
</dbReference>
<evidence type="ECO:0000256" key="1">
    <source>
        <dbReference type="SAM" id="Phobius"/>
    </source>
</evidence>
<dbReference type="Proteomes" id="UP001530377">
    <property type="component" value="Unassembled WGS sequence"/>
</dbReference>